<gene>
    <name evidence="1" type="ORF">METZ01_LOCUS289961</name>
</gene>
<name>A0A382LPC8_9ZZZZ</name>
<dbReference type="EMBL" id="UINC01087604">
    <property type="protein sequence ID" value="SVC37107.1"/>
    <property type="molecule type" value="Genomic_DNA"/>
</dbReference>
<accession>A0A382LPC8</accession>
<dbReference type="AlphaFoldDB" id="A0A382LPC8"/>
<feature type="non-terminal residue" evidence="1">
    <location>
        <position position="24"/>
    </location>
</feature>
<sequence>KAIGRLKPLIMVTMVSLKGSNYLV</sequence>
<evidence type="ECO:0000313" key="1">
    <source>
        <dbReference type="EMBL" id="SVC37107.1"/>
    </source>
</evidence>
<reference evidence="1" key="1">
    <citation type="submission" date="2018-05" db="EMBL/GenBank/DDBJ databases">
        <authorList>
            <person name="Lanie J.A."/>
            <person name="Ng W.-L."/>
            <person name="Kazmierczak K.M."/>
            <person name="Andrzejewski T.M."/>
            <person name="Davidsen T.M."/>
            <person name="Wayne K.J."/>
            <person name="Tettelin H."/>
            <person name="Glass J.I."/>
            <person name="Rusch D."/>
            <person name="Podicherti R."/>
            <person name="Tsui H.-C.T."/>
            <person name="Winkler M.E."/>
        </authorList>
    </citation>
    <scope>NUCLEOTIDE SEQUENCE</scope>
</reference>
<organism evidence="1">
    <name type="scientific">marine metagenome</name>
    <dbReference type="NCBI Taxonomy" id="408172"/>
    <lineage>
        <taxon>unclassified sequences</taxon>
        <taxon>metagenomes</taxon>
        <taxon>ecological metagenomes</taxon>
    </lineage>
</organism>
<protein>
    <submittedName>
        <fullName evidence="1">Uncharacterized protein</fullName>
    </submittedName>
</protein>
<feature type="non-terminal residue" evidence="1">
    <location>
        <position position="1"/>
    </location>
</feature>
<proteinExistence type="predicted"/>